<dbReference type="STRING" id="1223802.SUTH_01180"/>
<reference evidence="1 2" key="1">
    <citation type="journal article" date="2014" name="Syst. Appl. Microbiol.">
        <title>Complete genomes of freshwater sulfur oxidizers Sulfuricella denitrificans skB26 and Sulfuritalea hydrogenivorans sk43H: genetic insights into the sulfur oxidation pathway of betaproteobacteria.</title>
        <authorList>
            <person name="Watanabe T."/>
            <person name="Kojima H."/>
            <person name="Fukui M."/>
        </authorList>
    </citation>
    <scope>NUCLEOTIDE SEQUENCE [LARGE SCALE GENOMIC DNA]</scope>
    <source>
        <strain evidence="1">DSM22779</strain>
    </source>
</reference>
<evidence type="ECO:0000313" key="2">
    <source>
        <dbReference type="Proteomes" id="UP000031637"/>
    </source>
</evidence>
<accession>W0SDY1</accession>
<dbReference type="EMBL" id="AP012547">
    <property type="protein sequence ID" value="BAO28980.1"/>
    <property type="molecule type" value="Genomic_DNA"/>
</dbReference>
<dbReference type="Proteomes" id="UP000031637">
    <property type="component" value="Chromosome"/>
</dbReference>
<organism evidence="1 2">
    <name type="scientific">Sulfuritalea hydrogenivorans sk43H</name>
    <dbReference type="NCBI Taxonomy" id="1223802"/>
    <lineage>
        <taxon>Bacteria</taxon>
        <taxon>Pseudomonadati</taxon>
        <taxon>Pseudomonadota</taxon>
        <taxon>Betaproteobacteria</taxon>
        <taxon>Nitrosomonadales</taxon>
        <taxon>Sterolibacteriaceae</taxon>
        <taxon>Sulfuritalea</taxon>
    </lineage>
</organism>
<dbReference type="RefSeq" id="WP_193789301.1">
    <property type="nucleotide sequence ID" value="NZ_AP012547.1"/>
</dbReference>
<dbReference type="Gene3D" id="3.40.50.1820">
    <property type="entry name" value="alpha/beta hydrolase"/>
    <property type="match status" value="1"/>
</dbReference>
<dbReference type="InterPro" id="IPR029058">
    <property type="entry name" value="AB_hydrolase_fold"/>
</dbReference>
<protein>
    <submittedName>
        <fullName evidence="1">Alpha/beta hydrolase related protein</fullName>
    </submittedName>
</protein>
<dbReference type="KEGG" id="shd:SUTH_01180"/>
<name>W0SDY1_9PROT</name>
<dbReference type="AlphaFoldDB" id="W0SDY1"/>
<evidence type="ECO:0000313" key="1">
    <source>
        <dbReference type="EMBL" id="BAO28980.1"/>
    </source>
</evidence>
<proteinExistence type="predicted"/>
<dbReference type="PANTHER" id="PTHR37946">
    <property type="entry name" value="SLL1969 PROTEIN"/>
    <property type="match status" value="1"/>
</dbReference>
<gene>
    <name evidence="1" type="ORF">SUTH_01180</name>
</gene>
<sequence length="281" mass="30424">MPRRRTVVRHAHTGKPHALNSILEPRALLEMALLPASLPLLMQAPQGDGHPVLLLPGFMADEKSLIALKLFLQRKGYEVHTWGLGRNLGFRSKHASALPQKIRYLHHVTGRKVSLVGWSLGGVFSLYGAESTLECVRSIITLGSPVSVDAAGSQSPPAVKALYRLISHRLGAAAHVMQPRAKTLREQRRLLVPTSCLYSLGDGVVPPQEATIDGDPAFHENIQVPGSHLGLGFNGIVLAIVADRLAQPEGAWQPFQPQGLLKRVWHMTAGPVQVDAASRVA</sequence>
<keyword evidence="2" id="KW-1185">Reference proteome</keyword>
<dbReference type="PANTHER" id="PTHR37946:SF1">
    <property type="entry name" value="SLL1969 PROTEIN"/>
    <property type="match status" value="1"/>
</dbReference>
<dbReference type="HOGENOM" id="CLU_071821_1_0_4"/>
<dbReference type="GO" id="GO:0016787">
    <property type="term" value="F:hydrolase activity"/>
    <property type="evidence" value="ECO:0007669"/>
    <property type="project" value="UniProtKB-KW"/>
</dbReference>
<dbReference type="SUPFAM" id="SSF53474">
    <property type="entry name" value="alpha/beta-Hydrolases"/>
    <property type="match status" value="1"/>
</dbReference>
<keyword evidence="1" id="KW-0378">Hydrolase</keyword>